<evidence type="ECO:0000256" key="5">
    <source>
        <dbReference type="SAM" id="Phobius"/>
    </source>
</evidence>
<feature type="domain" description="Ig-like" evidence="6">
    <location>
        <begin position="1064"/>
        <end position="1162"/>
    </location>
</feature>
<reference evidence="7" key="2">
    <citation type="submission" date="2025-09" db="UniProtKB">
        <authorList>
            <consortium name="Ensembl"/>
        </authorList>
    </citation>
    <scope>IDENTIFICATION</scope>
</reference>
<dbReference type="Pfam" id="PF07654">
    <property type="entry name" value="C1-set"/>
    <property type="match status" value="9"/>
</dbReference>
<keyword evidence="5" id="KW-1133">Transmembrane helix</keyword>
<dbReference type="InterPro" id="IPR003597">
    <property type="entry name" value="Ig_C1-set"/>
</dbReference>
<evidence type="ECO:0000256" key="3">
    <source>
        <dbReference type="ARBA" id="ARBA00023157"/>
    </source>
</evidence>
<evidence type="ECO:0000313" key="7">
    <source>
        <dbReference type="Ensembl" id="ENSDLAP00005028268.2"/>
    </source>
</evidence>
<dbReference type="InterPro" id="IPR050380">
    <property type="entry name" value="Immune_Resp_Modulators"/>
</dbReference>
<keyword evidence="2 5" id="KW-0472">Membrane</keyword>
<dbReference type="InterPro" id="IPR007110">
    <property type="entry name" value="Ig-like_dom"/>
</dbReference>
<evidence type="ECO:0000256" key="2">
    <source>
        <dbReference type="ARBA" id="ARBA00023136"/>
    </source>
</evidence>
<feature type="transmembrane region" description="Helical" evidence="5">
    <location>
        <begin position="1402"/>
        <end position="1426"/>
    </location>
</feature>
<dbReference type="FunFam" id="2.60.40.10:FF:002350">
    <property type="entry name" value="Immunoglobulin heavy variable 1-4"/>
    <property type="match status" value="1"/>
</dbReference>
<keyword evidence="3" id="KW-1015">Disulfide bond</keyword>
<organism evidence="7 8">
    <name type="scientific">Dicentrarchus labrax</name>
    <name type="common">European seabass</name>
    <name type="synonym">Morone labrax</name>
    <dbReference type="NCBI Taxonomy" id="13489"/>
    <lineage>
        <taxon>Eukaryota</taxon>
        <taxon>Metazoa</taxon>
        <taxon>Chordata</taxon>
        <taxon>Craniata</taxon>
        <taxon>Vertebrata</taxon>
        <taxon>Euteleostomi</taxon>
        <taxon>Actinopterygii</taxon>
        <taxon>Neopterygii</taxon>
        <taxon>Teleostei</taxon>
        <taxon>Neoteleostei</taxon>
        <taxon>Acanthomorphata</taxon>
        <taxon>Eupercaria</taxon>
        <taxon>Moronidae</taxon>
        <taxon>Dicentrarchus</taxon>
    </lineage>
</organism>
<evidence type="ECO:0000313" key="8">
    <source>
        <dbReference type="Proteomes" id="UP000694389"/>
    </source>
</evidence>
<keyword evidence="4" id="KW-0393">Immunoglobulin domain</keyword>
<feature type="domain" description="Ig-like" evidence="6">
    <location>
        <begin position="558"/>
        <end position="647"/>
    </location>
</feature>
<dbReference type="PROSITE" id="PS00290">
    <property type="entry name" value="IG_MHC"/>
    <property type="match status" value="1"/>
</dbReference>
<feature type="domain" description="Ig-like" evidence="6">
    <location>
        <begin position="1166"/>
        <end position="1268"/>
    </location>
</feature>
<dbReference type="PROSITE" id="PS50835">
    <property type="entry name" value="IG_LIKE"/>
    <property type="match status" value="10"/>
</dbReference>
<feature type="domain" description="Ig-like" evidence="6">
    <location>
        <begin position="359"/>
        <end position="451"/>
    </location>
</feature>
<dbReference type="CDD" id="cd21819">
    <property type="entry name" value="IgC1_CH1_IgM"/>
    <property type="match status" value="1"/>
</dbReference>
<dbReference type="PANTHER" id="PTHR23411">
    <property type="entry name" value="TAPASIN"/>
    <property type="match status" value="1"/>
</dbReference>
<feature type="domain" description="Ig-like" evidence="6">
    <location>
        <begin position="458"/>
        <end position="552"/>
    </location>
</feature>
<keyword evidence="8" id="KW-1185">Reference proteome</keyword>
<dbReference type="InterPro" id="IPR036179">
    <property type="entry name" value="Ig-like_dom_sf"/>
</dbReference>
<dbReference type="SMART" id="SM00407">
    <property type="entry name" value="IGc1"/>
    <property type="match status" value="8"/>
</dbReference>
<dbReference type="InterPro" id="IPR003599">
    <property type="entry name" value="Ig_sub"/>
</dbReference>
<dbReference type="InterPro" id="IPR003006">
    <property type="entry name" value="Ig/MHC_CS"/>
</dbReference>
<dbReference type="Gene3D" id="2.60.40.10">
    <property type="entry name" value="Immunoglobulins"/>
    <property type="match status" value="13"/>
</dbReference>
<dbReference type="CDD" id="cd00098">
    <property type="entry name" value="IgC1"/>
    <property type="match status" value="4"/>
</dbReference>
<dbReference type="InterPro" id="IPR013783">
    <property type="entry name" value="Ig-like_fold"/>
</dbReference>
<dbReference type="SMART" id="SM00409">
    <property type="entry name" value="IG"/>
    <property type="match status" value="5"/>
</dbReference>
<dbReference type="Ensembl" id="ENSDLAT00005030137.2">
    <property type="protein sequence ID" value="ENSDLAP00005028268.2"/>
    <property type="gene ID" value="ENSDLAG00005012674.2"/>
</dbReference>
<protein>
    <recommendedName>
        <fullName evidence="6">Ig-like domain-containing protein</fullName>
    </recommendedName>
</protein>
<evidence type="ECO:0000259" key="6">
    <source>
        <dbReference type="PROSITE" id="PS50835"/>
    </source>
</evidence>
<sequence>MRRSQCKFGFLPSLLFSSLQTGDTANHHPDTQHTFTMTLTACILFLMVSLISGVCSQTLTESEPVVKRPGESHKLTCTYAGISDDDADIGWIRQAEEKGLEWVAYISAPSGGTKAYSTSVQNRFTISRDNNHCDYFDYWGRGTQVTVSSGTSTRPTVFPLMQCGSGSGDTVTLGCLATGFTPSSLTYSWTKGGTPLTDFIQYPAVQKNNVYMGVSQIQVSRQDWDARQTFQCVATHAAGNGQADIVKPRLVSPNITLYPVWEGEVGSSPVRLICTLSGFFPDKLSVTWQQNNQRLNIVPIQRKLQSLEGMEKTFSLSSEIEPNMKRWSDGSSFTCKSNHNNKESIKTISFCQIHARTTPSIHVDIPSFRTVMTAKTEVKATCSVLTVFDAKVTWQIDGTDPIKTQVNLARNASHLISTLTVSSSKWKQLRVVKCKAEHRCFSSTEETVNVSENVIRTPSVEIRRSLPDLLKGNSAVLECDITQLSSSDLYVTFQANGVDISDRQYVDLPETPGLHSISRRFTVPQKYWKNDTSFTCKVNQGFSSTFESNSTGNIFVNPSMELLVGPSEESGPQRLICSGWGFNPQIKWFHESQQRSSSTDEISMNADGRVAVTSQLHIPQTEWKTGKVFTCEVSDKSLNINVRKDISLCSVSVHSDSPPSIHVEIPSFKTVMMATSEVKATCLVRTGFGAKITWLMDGTVSTSNTVSQDTNTTHIISKVTISSSQWKKLKHITCKAVHKCFSPTEKTVNVAEPAVTAPLVEIRRSLPDLLKRNSAVLECDITQLSSSDLYVTFQANGVDISDRQYVDLPETPGLHSISRRFTVPQKYWKNDTSFTCKVNQGFSSIFESNSTGNIFVNPTMDLFVGPSEESGPQRLVCSGWGFNPQIKWFAESQQRSSSTDEISMNADGLVAVTGQLHIPQTEWKTGKVFTCEASDKSLNINVRKDISLCSVTPTSTQIGAVFVQGSPLQEIQNKGQVTITCLLVGPSLIDFSITWKISGKKYSHNVHTEPPVSHSNGTETLRSFLNVSVEDWHAFKQVSCEGKHRCSNHGFEDHISKSRDVQPPTVKIIQPTAAELSTSDVFTLVCLVSGFFPSNLIVYWKVKGQTLPSTRYTNSPAWKYTGSSTYSMSSRLNVSKTEDKDSTYSCVVKHESSETPFESTIKDVFATVTVTLNQPSAKEIFSNNEVKLECIVTGRDKSIVDEIQVTWQIDGQTVAENITESTVSSEGDRHSKTSTMTRTRTEWQGVNKVRCSAAREDMTTVVQDLTVQKGDISKTKVTVHVLPEEVIKEAEVSLVCLVSSPVLQDSYIAWSENIGKSPGIYKDGINFPPQKTKDGYLVTSVYTTSKAKWETTGNTFECNVWVAGSNSSMKPRAVSKAQDFDPESELSCALSCTDEEDEFSSLWSTASSFIFLFISSLFYNMIFSLVKMKK</sequence>
<dbReference type="GeneTree" id="ENSGT00940000163371"/>
<proteinExistence type="predicted"/>
<evidence type="ECO:0000256" key="4">
    <source>
        <dbReference type="ARBA" id="ARBA00023319"/>
    </source>
</evidence>
<name>A0A8C4F304_DICLA</name>
<feature type="domain" description="Ig-like" evidence="6">
    <location>
        <begin position="858"/>
        <end position="947"/>
    </location>
</feature>
<accession>A0A8C4F304</accession>
<evidence type="ECO:0000256" key="1">
    <source>
        <dbReference type="ARBA" id="ARBA00004167"/>
    </source>
</evidence>
<feature type="domain" description="Ig-like" evidence="6">
    <location>
        <begin position="659"/>
        <end position="749"/>
    </location>
</feature>
<dbReference type="InterPro" id="IPR013162">
    <property type="entry name" value="CD80_C2-set"/>
</dbReference>
<feature type="domain" description="Ig-like" evidence="6">
    <location>
        <begin position="253"/>
        <end position="349"/>
    </location>
</feature>
<keyword evidence="5" id="KW-0812">Transmembrane</keyword>
<dbReference type="Proteomes" id="UP000694389">
    <property type="component" value="Unassembled WGS sequence"/>
</dbReference>
<feature type="domain" description="Ig-like" evidence="6">
    <location>
        <begin position="155"/>
        <end position="252"/>
    </location>
</feature>
<dbReference type="FunFam" id="2.60.40.10:FF:000283">
    <property type="entry name" value="Immunoglobulin kappa constant"/>
    <property type="match status" value="1"/>
</dbReference>
<dbReference type="GO" id="GO:0016020">
    <property type="term" value="C:membrane"/>
    <property type="evidence" value="ECO:0007669"/>
    <property type="project" value="UniProtKB-SubCell"/>
</dbReference>
<feature type="domain" description="Ig-like" evidence="6">
    <location>
        <begin position="953"/>
        <end position="1062"/>
    </location>
</feature>
<reference evidence="7" key="1">
    <citation type="submission" date="2025-08" db="UniProtKB">
        <authorList>
            <consortium name="Ensembl"/>
        </authorList>
    </citation>
    <scope>IDENTIFICATION</scope>
</reference>
<dbReference type="Pfam" id="PF08205">
    <property type="entry name" value="C2-set_2"/>
    <property type="match status" value="1"/>
</dbReference>
<comment type="subcellular location">
    <subcellularLocation>
        <location evidence="1">Membrane</location>
        <topology evidence="1">Single-pass membrane protein</topology>
    </subcellularLocation>
</comment>
<dbReference type="SUPFAM" id="SSF48726">
    <property type="entry name" value="Immunoglobulin"/>
    <property type="match status" value="13"/>
</dbReference>